<organism evidence="3">
    <name type="scientific">Guillardia theta (strain CCMP2712)</name>
    <name type="common">Cryptophyte</name>
    <dbReference type="NCBI Taxonomy" id="905079"/>
    <lineage>
        <taxon>Eukaryota</taxon>
        <taxon>Cryptophyceae</taxon>
        <taxon>Pyrenomonadales</taxon>
        <taxon>Geminigeraceae</taxon>
        <taxon>Guillardia</taxon>
    </lineage>
</organism>
<dbReference type="AlphaFoldDB" id="L1JBR3"/>
<feature type="compositionally biased region" description="Basic and acidic residues" evidence="1">
    <location>
        <begin position="22"/>
        <end position="54"/>
    </location>
</feature>
<name>L1JBR3_GUITC</name>
<feature type="transmembrane region" description="Helical" evidence="2">
    <location>
        <begin position="548"/>
        <end position="570"/>
    </location>
</feature>
<dbReference type="GeneID" id="17302823"/>
<evidence type="ECO:0000313" key="3">
    <source>
        <dbReference type="EMBL" id="EKX45978.1"/>
    </source>
</evidence>
<dbReference type="KEGG" id="gtt:GUITHDRAFT_108018"/>
<feature type="transmembrane region" description="Helical" evidence="2">
    <location>
        <begin position="613"/>
        <end position="635"/>
    </location>
</feature>
<accession>L1JBR3</accession>
<evidence type="ECO:0000256" key="2">
    <source>
        <dbReference type="SAM" id="Phobius"/>
    </source>
</evidence>
<dbReference type="Proteomes" id="UP000011087">
    <property type="component" value="Unassembled WGS sequence"/>
</dbReference>
<proteinExistence type="predicted"/>
<reference evidence="3 5" key="1">
    <citation type="journal article" date="2012" name="Nature">
        <title>Algal genomes reveal evolutionary mosaicism and the fate of nucleomorphs.</title>
        <authorList>
            <consortium name="DOE Joint Genome Institute"/>
            <person name="Curtis B.A."/>
            <person name="Tanifuji G."/>
            <person name="Burki F."/>
            <person name="Gruber A."/>
            <person name="Irimia M."/>
            <person name="Maruyama S."/>
            <person name="Arias M.C."/>
            <person name="Ball S.G."/>
            <person name="Gile G.H."/>
            <person name="Hirakawa Y."/>
            <person name="Hopkins J.F."/>
            <person name="Kuo A."/>
            <person name="Rensing S.A."/>
            <person name="Schmutz J."/>
            <person name="Symeonidi A."/>
            <person name="Elias M."/>
            <person name="Eveleigh R.J."/>
            <person name="Herman E.K."/>
            <person name="Klute M.J."/>
            <person name="Nakayama T."/>
            <person name="Obornik M."/>
            <person name="Reyes-Prieto A."/>
            <person name="Armbrust E.V."/>
            <person name="Aves S.J."/>
            <person name="Beiko R.G."/>
            <person name="Coutinho P."/>
            <person name="Dacks J.B."/>
            <person name="Durnford D.G."/>
            <person name="Fast N.M."/>
            <person name="Green B.R."/>
            <person name="Grisdale C.J."/>
            <person name="Hempel F."/>
            <person name="Henrissat B."/>
            <person name="Hoppner M.P."/>
            <person name="Ishida K."/>
            <person name="Kim E."/>
            <person name="Koreny L."/>
            <person name="Kroth P.G."/>
            <person name="Liu Y."/>
            <person name="Malik S.B."/>
            <person name="Maier U.G."/>
            <person name="McRose D."/>
            <person name="Mock T."/>
            <person name="Neilson J.A."/>
            <person name="Onodera N.T."/>
            <person name="Poole A.M."/>
            <person name="Pritham E.J."/>
            <person name="Richards T.A."/>
            <person name="Rocap G."/>
            <person name="Roy S.W."/>
            <person name="Sarai C."/>
            <person name="Schaack S."/>
            <person name="Shirato S."/>
            <person name="Slamovits C.H."/>
            <person name="Spencer D.F."/>
            <person name="Suzuki S."/>
            <person name="Worden A.Z."/>
            <person name="Zauner S."/>
            <person name="Barry K."/>
            <person name="Bell C."/>
            <person name="Bharti A.K."/>
            <person name="Crow J.A."/>
            <person name="Grimwood J."/>
            <person name="Kramer R."/>
            <person name="Lindquist E."/>
            <person name="Lucas S."/>
            <person name="Salamov A."/>
            <person name="McFadden G.I."/>
            <person name="Lane C.E."/>
            <person name="Keeling P.J."/>
            <person name="Gray M.W."/>
            <person name="Grigoriev I.V."/>
            <person name="Archibald J.M."/>
        </authorList>
    </citation>
    <scope>NUCLEOTIDE SEQUENCE</scope>
    <source>
        <strain evidence="3 5">CCMP2712</strain>
    </source>
</reference>
<reference evidence="5" key="2">
    <citation type="submission" date="2012-11" db="EMBL/GenBank/DDBJ databases">
        <authorList>
            <person name="Kuo A."/>
            <person name="Curtis B.A."/>
            <person name="Tanifuji G."/>
            <person name="Burki F."/>
            <person name="Gruber A."/>
            <person name="Irimia M."/>
            <person name="Maruyama S."/>
            <person name="Arias M.C."/>
            <person name="Ball S.G."/>
            <person name="Gile G.H."/>
            <person name="Hirakawa Y."/>
            <person name="Hopkins J.F."/>
            <person name="Rensing S.A."/>
            <person name="Schmutz J."/>
            <person name="Symeonidi A."/>
            <person name="Elias M."/>
            <person name="Eveleigh R.J."/>
            <person name="Herman E.K."/>
            <person name="Klute M.J."/>
            <person name="Nakayama T."/>
            <person name="Obornik M."/>
            <person name="Reyes-Prieto A."/>
            <person name="Armbrust E.V."/>
            <person name="Aves S.J."/>
            <person name="Beiko R.G."/>
            <person name="Coutinho P."/>
            <person name="Dacks J.B."/>
            <person name="Durnford D.G."/>
            <person name="Fast N.M."/>
            <person name="Green B.R."/>
            <person name="Grisdale C."/>
            <person name="Hempe F."/>
            <person name="Henrissat B."/>
            <person name="Hoppner M.P."/>
            <person name="Ishida K.-I."/>
            <person name="Kim E."/>
            <person name="Koreny L."/>
            <person name="Kroth P.G."/>
            <person name="Liu Y."/>
            <person name="Malik S.-B."/>
            <person name="Maier U.G."/>
            <person name="McRose D."/>
            <person name="Mock T."/>
            <person name="Neilson J.A."/>
            <person name="Onodera N.T."/>
            <person name="Poole A.M."/>
            <person name="Pritham E.J."/>
            <person name="Richards T.A."/>
            <person name="Rocap G."/>
            <person name="Roy S.W."/>
            <person name="Sarai C."/>
            <person name="Schaack S."/>
            <person name="Shirato S."/>
            <person name="Slamovits C.H."/>
            <person name="Spencer D.F."/>
            <person name="Suzuki S."/>
            <person name="Worden A.Z."/>
            <person name="Zauner S."/>
            <person name="Barry K."/>
            <person name="Bell C."/>
            <person name="Bharti A.K."/>
            <person name="Crow J.A."/>
            <person name="Grimwood J."/>
            <person name="Kramer R."/>
            <person name="Lindquist E."/>
            <person name="Lucas S."/>
            <person name="Salamov A."/>
            <person name="McFadden G.I."/>
            <person name="Lane C.E."/>
            <person name="Keeling P.J."/>
            <person name="Gray M.W."/>
            <person name="Grigoriev I.V."/>
            <person name="Archibald J.M."/>
        </authorList>
    </citation>
    <scope>NUCLEOTIDE SEQUENCE</scope>
    <source>
        <strain evidence="5">CCMP2712</strain>
    </source>
</reference>
<dbReference type="PaxDb" id="55529-EKX45978"/>
<dbReference type="EMBL" id="JH992996">
    <property type="protein sequence ID" value="EKX45978.1"/>
    <property type="molecule type" value="Genomic_DNA"/>
</dbReference>
<sequence>MDLRNPAQDEDEDKDKSKSRKDKSNESRDNGKSKDQDKSKSKDKDKNEESKDMPENMNHLAVKKANWRVQVVIFVASLPSFLVRKKAPAARRYSLIEPTLDPQLPVSGRSLHCFIYRLDPPGVVQEKESQVDQPRSDEFSALLHQAIHNSLSSQSHKVWKIYPGKTYLDVDCMPLLLLEETRTSKAKYLCNCSIFVPLISWGSAHSVLDDLACIHFDGAIDQESHFLVHALCAIYLLQKKAGRLQTIMPITRDESRGKVSMAEACRRLSTKPSIPSCKRACVLLQEGGVEMGQGVILSFLLGISVRDAVMMLMPSNWREEALPDWEPAGGLTTKNSYSLYNVKIEGNDKVSASEAAEMIVDCLVKVLKEHVEKKLWEFTNHNPRGIELLKLLRESGIYDKFDKYFALRGIESLHQVPSFTRGSPSNGSKREQVVHRPCSDITAYNASDEGSIRALERLVEDHRDDERFLPLQERLNRYRDSEVDGILALRTTNSIETAMVKLPARCCVLWLSMVYLVFGINQLGPLFTEQIWLPEKNSTTPVQPKTVRIAKVAAPVISFYWSFLFVAGVIVGQVSTPLRAKWLMLFAGHLVIAGNVFSFIVDSIQCSVEGTGIGPNCNAYTLIPSIAVMSFVMYLAHRVQHYFWMAAFFLQGLYCFYCIYAFPADSVDLKIGLGMCLFLAIGCCFIAIAIIVQYRRSYRQTLRELQTVMQGFDDTWQKIEEENKQSIAAVSVQAREIAQELQAVVKEDFKTWGRWLSAMAGWRRARYSTTDSKIRQESRDIEKLFQEAQEISAAFQLWVSAWNQVGRVQHGNVKSCARAIQKTVRSYGRDPSCLTDLVRCTILVQSMEEVQEWLSCFRRISVVGYGVSARDRRRASDVAPEDVEMGGREIFMSVTSIKNRYDPRYDARLSGGYRDMCICVGWTIDEASQTCMFVPVREWGKMEVRKHICEIQVLLEVMQGVKKVLHKEYVNFRNIMCQ</sequence>
<evidence type="ECO:0000256" key="1">
    <source>
        <dbReference type="SAM" id="MobiDB-lite"/>
    </source>
</evidence>
<evidence type="ECO:0000313" key="5">
    <source>
        <dbReference type="Proteomes" id="UP000011087"/>
    </source>
</evidence>
<dbReference type="EnsemblProtists" id="EKX45978">
    <property type="protein sequence ID" value="EKX45978"/>
    <property type="gene ID" value="GUITHDRAFT_108018"/>
</dbReference>
<feature type="transmembrane region" description="Helical" evidence="2">
    <location>
        <begin position="669"/>
        <end position="692"/>
    </location>
</feature>
<evidence type="ECO:0000313" key="4">
    <source>
        <dbReference type="EnsemblProtists" id="EKX45978"/>
    </source>
</evidence>
<dbReference type="HOGENOM" id="CLU_017215_0_0_1"/>
<feature type="region of interest" description="Disordered" evidence="1">
    <location>
        <begin position="1"/>
        <end position="56"/>
    </location>
</feature>
<dbReference type="RefSeq" id="XP_005832958.1">
    <property type="nucleotide sequence ID" value="XM_005832901.1"/>
</dbReference>
<reference evidence="4" key="3">
    <citation type="submission" date="2016-03" db="UniProtKB">
        <authorList>
            <consortium name="EnsemblProtists"/>
        </authorList>
    </citation>
    <scope>IDENTIFICATION</scope>
</reference>
<protein>
    <submittedName>
        <fullName evidence="3 4">Uncharacterized protein</fullName>
    </submittedName>
</protein>
<keyword evidence="2" id="KW-0472">Membrane</keyword>
<keyword evidence="2" id="KW-1133">Transmembrane helix</keyword>
<gene>
    <name evidence="3" type="ORF">GUITHDRAFT_108018</name>
</gene>
<keyword evidence="2" id="KW-0812">Transmembrane</keyword>
<feature type="transmembrane region" description="Helical" evidence="2">
    <location>
        <begin position="582"/>
        <end position="601"/>
    </location>
</feature>
<feature type="transmembrane region" description="Helical" evidence="2">
    <location>
        <begin position="642"/>
        <end position="663"/>
    </location>
</feature>
<keyword evidence="5" id="KW-1185">Reference proteome</keyword>